<keyword evidence="1" id="KW-1133">Transmembrane helix</keyword>
<gene>
    <name evidence="2" type="ORF">AB6M95_08905</name>
</gene>
<comment type="caution">
    <text evidence="2">The sequence shown here is derived from an EMBL/GenBank/DDBJ whole genome shotgun (WGS) entry which is preliminary data.</text>
</comment>
<evidence type="ECO:0000256" key="1">
    <source>
        <dbReference type="SAM" id="Phobius"/>
    </source>
</evidence>
<keyword evidence="1" id="KW-0812">Transmembrane</keyword>
<evidence type="ECO:0000313" key="3">
    <source>
        <dbReference type="Proteomes" id="UP001568698"/>
    </source>
</evidence>
<feature type="transmembrane region" description="Helical" evidence="1">
    <location>
        <begin position="56"/>
        <end position="79"/>
    </location>
</feature>
<evidence type="ECO:0008006" key="4">
    <source>
        <dbReference type="Google" id="ProtNLM"/>
    </source>
</evidence>
<protein>
    <recommendedName>
        <fullName evidence="4">DUF2269 family protein</fullName>
    </recommendedName>
</protein>
<feature type="transmembrane region" description="Helical" evidence="1">
    <location>
        <begin position="12"/>
        <end position="36"/>
    </location>
</feature>
<accession>A0ABV4K1N4</accession>
<proteinExistence type="predicted"/>
<dbReference type="Proteomes" id="UP001568698">
    <property type="component" value="Unassembled WGS sequence"/>
</dbReference>
<feature type="transmembrane region" description="Helical" evidence="1">
    <location>
        <begin position="140"/>
        <end position="159"/>
    </location>
</feature>
<evidence type="ECO:0000313" key="2">
    <source>
        <dbReference type="EMBL" id="MEZ7196864.1"/>
    </source>
</evidence>
<organism evidence="2 3">
    <name type="scientific">Pseudodesulfovibrio karagichevae</name>
    <dbReference type="NCBI Taxonomy" id="3239305"/>
    <lineage>
        <taxon>Bacteria</taxon>
        <taxon>Pseudomonadati</taxon>
        <taxon>Thermodesulfobacteriota</taxon>
        <taxon>Desulfovibrionia</taxon>
        <taxon>Desulfovibrionales</taxon>
        <taxon>Desulfovibrionaceae</taxon>
    </lineage>
</organism>
<dbReference type="RefSeq" id="WP_371386385.1">
    <property type="nucleotide sequence ID" value="NZ_JBGLYH010000020.1"/>
</dbReference>
<name>A0ABV4K1N4_9BACT</name>
<feature type="transmembrane region" description="Helical" evidence="1">
    <location>
        <begin position="91"/>
        <end position="111"/>
    </location>
</feature>
<keyword evidence="3" id="KW-1185">Reference proteome</keyword>
<reference evidence="2 3" key="1">
    <citation type="submission" date="2024-08" db="EMBL/GenBank/DDBJ databases">
        <title>Sulfate-reducing bacteria isolated from formation water of the oil field in Kazakhstan and description of Pseudodesulfovibrio sp.</title>
        <authorList>
            <person name="Bidzhieva S.K."/>
            <person name="Tourova T.P."/>
            <person name="Grouzdev D.S."/>
            <person name="Beletsky A.V."/>
            <person name="Sokolova D.S."/>
            <person name="Samigullina S.R."/>
            <person name="Poltaraus A.B."/>
            <person name="Avtukh A.N."/>
            <person name="Tereshina V.M."/>
            <person name="Zhaparov N.S."/>
            <person name="Mardanov A.V."/>
            <person name="Nazina T.N."/>
        </authorList>
    </citation>
    <scope>NUCLEOTIDE SEQUENCE [LARGE SCALE GENOMIC DNA]</scope>
    <source>
        <strain evidence="2 3">9FUS</strain>
    </source>
</reference>
<keyword evidence="1" id="KW-0472">Membrane</keyword>
<sequence length="170" mass="18633">MPKLGARGQRWLKGLHLCAVACWIGGGVALILLYFLKPGVTDGGVLYGMNQAIHHVDGLVVVIPGAFGCLLTGLAYSLFTGFGFFRHGWVILKWAVTLSAIVFGTVCLGPWERAMMHISGQLGIDALHDVAYLYNERMNFVWGLVQVAVLVGTVFVSVFKPWKNLRKKSE</sequence>
<dbReference type="EMBL" id="JBGLYH010000020">
    <property type="protein sequence ID" value="MEZ7196864.1"/>
    <property type="molecule type" value="Genomic_DNA"/>
</dbReference>